<evidence type="ECO:0000313" key="2">
    <source>
        <dbReference type="EMBL" id="QHT79110.1"/>
    </source>
</evidence>
<reference evidence="2" key="1">
    <citation type="journal article" date="2020" name="Nature">
        <title>Giant virus diversity and host interactions through global metagenomics.</title>
        <authorList>
            <person name="Schulz F."/>
            <person name="Roux S."/>
            <person name="Paez-Espino D."/>
            <person name="Jungbluth S."/>
            <person name="Walsh D.A."/>
            <person name="Denef V.J."/>
            <person name="McMahon K.D."/>
            <person name="Konstantinidis K.T."/>
            <person name="Eloe-Fadrosh E.A."/>
            <person name="Kyrpides N.C."/>
            <person name="Woyke T."/>
        </authorList>
    </citation>
    <scope>NUCLEOTIDE SEQUENCE</scope>
    <source>
        <strain evidence="2">GVMAG-M-3300023179-99</strain>
    </source>
</reference>
<feature type="region of interest" description="Disordered" evidence="1">
    <location>
        <begin position="28"/>
        <end position="65"/>
    </location>
</feature>
<protein>
    <submittedName>
        <fullName evidence="2">Uncharacterized protein</fullName>
    </submittedName>
</protein>
<feature type="compositionally biased region" description="Basic and acidic residues" evidence="1">
    <location>
        <begin position="39"/>
        <end position="61"/>
    </location>
</feature>
<dbReference type="EMBL" id="MN739946">
    <property type="protein sequence ID" value="QHT79110.1"/>
    <property type="molecule type" value="Genomic_DNA"/>
</dbReference>
<organism evidence="2">
    <name type="scientific">viral metagenome</name>
    <dbReference type="NCBI Taxonomy" id="1070528"/>
    <lineage>
        <taxon>unclassified sequences</taxon>
        <taxon>metagenomes</taxon>
        <taxon>organismal metagenomes</taxon>
    </lineage>
</organism>
<evidence type="ECO:0000256" key="1">
    <source>
        <dbReference type="SAM" id="MobiDB-lite"/>
    </source>
</evidence>
<sequence length="228" mass="25245">MAKNIDALKQEFAELLKKLEAMEARVTLLESKPAKKPKEKAEKAEKPKAEKPKAEKAEKAKPNCPKFTAKIKEEFSKVIGDDYPEDEKEQETLKKEFQKYANAIPAEQYNTVEFATHVANFMSSKTPSVASMGGGAGSGLKVMTHSDLVDVQSEVVKTDVVGVYLLDGAQVTGPLRDEEKEDLVTKTFGGKEYDVDEASGRVYDKDTEEFLGFARIKSKKFDGLIANK</sequence>
<accession>A0A6C0HFF9</accession>
<name>A0A6C0HFF9_9ZZZZ</name>
<dbReference type="AlphaFoldDB" id="A0A6C0HFF9"/>
<proteinExistence type="predicted"/>